<dbReference type="GO" id="GO:0005634">
    <property type="term" value="C:nucleus"/>
    <property type="evidence" value="ECO:0007669"/>
    <property type="project" value="TreeGrafter"/>
</dbReference>
<dbReference type="AlphaFoldDB" id="A0A1S3HDS9"/>
<evidence type="ECO:0000256" key="1">
    <source>
        <dbReference type="SAM" id="MobiDB-lite"/>
    </source>
</evidence>
<feature type="region of interest" description="Disordered" evidence="1">
    <location>
        <begin position="89"/>
        <end position="109"/>
    </location>
</feature>
<dbReference type="GO" id="GO:0000978">
    <property type="term" value="F:RNA polymerase II cis-regulatory region sequence-specific DNA binding"/>
    <property type="evidence" value="ECO:0007669"/>
    <property type="project" value="InterPro"/>
</dbReference>
<protein>
    <submittedName>
        <fullName evidence="3">Endoplasmic reticulum membrane sensor NFE2L1-like isoform X2</fullName>
    </submittedName>
</protein>
<proteinExistence type="predicted"/>
<accession>A0A1S3HDS9</accession>
<organism evidence="2 3">
    <name type="scientific">Lingula anatina</name>
    <name type="common">Brachiopod</name>
    <name type="synonym">Lingula unguis</name>
    <dbReference type="NCBI Taxonomy" id="7574"/>
    <lineage>
        <taxon>Eukaryota</taxon>
        <taxon>Metazoa</taxon>
        <taxon>Spiralia</taxon>
        <taxon>Lophotrochozoa</taxon>
        <taxon>Brachiopoda</taxon>
        <taxon>Linguliformea</taxon>
        <taxon>Lingulata</taxon>
        <taxon>Lingulida</taxon>
        <taxon>Linguloidea</taxon>
        <taxon>Lingulidae</taxon>
        <taxon>Lingula</taxon>
    </lineage>
</organism>
<dbReference type="PANTHER" id="PTHR24411:SF55">
    <property type="entry name" value="SEGMENTATION PROTEIN CAP'N'COLLAR"/>
    <property type="match status" value="1"/>
</dbReference>
<dbReference type="RefSeq" id="XP_013384185.1">
    <property type="nucleotide sequence ID" value="XM_013528731.2"/>
</dbReference>
<dbReference type="GO" id="GO:0000981">
    <property type="term" value="F:DNA-binding transcription factor activity, RNA polymerase II-specific"/>
    <property type="evidence" value="ECO:0007669"/>
    <property type="project" value="TreeGrafter"/>
</dbReference>
<feature type="region of interest" description="Disordered" evidence="1">
    <location>
        <begin position="125"/>
        <end position="152"/>
    </location>
</feature>
<keyword evidence="2" id="KW-1185">Reference proteome</keyword>
<sequence>MYDCIFDPRYPENIDQFGYVSSLYSQTSMRKKTTSYTEEYKKDIGFKLQDMDLIDILWRQDLDMGVAREMFDPNQRLELEKEREVELQKQQQKERELDEETVKQEKEEKDAWEDLTNYIIDGETGELLPLPPAEQTESSGPSTTETQTNENTTETPLFLEDAMSLLQNDGTNNLSMNSWMENSTIQDELEKVILEKQPVCFQNDSSNTTGLFHACFKKLK</sequence>
<gene>
    <name evidence="3" type="primary">LOC106154394</name>
</gene>
<feature type="compositionally biased region" description="Low complexity" evidence="1">
    <location>
        <begin position="143"/>
        <end position="152"/>
    </location>
</feature>
<reference evidence="3" key="1">
    <citation type="submission" date="2025-08" db="UniProtKB">
        <authorList>
            <consortium name="RefSeq"/>
        </authorList>
    </citation>
    <scope>IDENTIFICATION</scope>
    <source>
        <tissue evidence="3">Gonads</tissue>
    </source>
</reference>
<dbReference type="InterPro" id="IPR047167">
    <property type="entry name" value="NFE2-like"/>
</dbReference>
<name>A0A1S3HDS9_LINAN</name>
<evidence type="ECO:0000313" key="3">
    <source>
        <dbReference type="RefSeq" id="XP_013384185.1"/>
    </source>
</evidence>
<evidence type="ECO:0000313" key="2">
    <source>
        <dbReference type="Proteomes" id="UP000085678"/>
    </source>
</evidence>
<dbReference type="OrthoDB" id="7458135at2759"/>
<dbReference type="GeneID" id="106154394"/>
<dbReference type="PANTHER" id="PTHR24411">
    <property type="entry name" value="NUCLEAR FACTOR ERYTHROID 2-RELATED FACTOR"/>
    <property type="match status" value="1"/>
</dbReference>
<dbReference type="Proteomes" id="UP000085678">
    <property type="component" value="Unplaced"/>
</dbReference>